<organism evidence="2 3">
    <name type="scientific">Diacronema lutheri</name>
    <name type="common">Unicellular marine alga</name>
    <name type="synonym">Monochrysis lutheri</name>
    <dbReference type="NCBI Taxonomy" id="2081491"/>
    <lineage>
        <taxon>Eukaryota</taxon>
        <taxon>Haptista</taxon>
        <taxon>Haptophyta</taxon>
        <taxon>Pavlovophyceae</taxon>
        <taxon>Pavlovales</taxon>
        <taxon>Pavlovaceae</taxon>
        <taxon>Diacronema</taxon>
    </lineage>
</organism>
<name>A0A8J5X677_DIALT</name>
<accession>A0A8J5X677</accession>
<feature type="region of interest" description="Disordered" evidence="1">
    <location>
        <begin position="334"/>
        <end position="377"/>
    </location>
</feature>
<proteinExistence type="predicted"/>
<dbReference type="Proteomes" id="UP000751190">
    <property type="component" value="Unassembled WGS sequence"/>
</dbReference>
<evidence type="ECO:0000256" key="1">
    <source>
        <dbReference type="SAM" id="MobiDB-lite"/>
    </source>
</evidence>
<evidence type="ECO:0000313" key="3">
    <source>
        <dbReference type="Proteomes" id="UP000751190"/>
    </source>
</evidence>
<gene>
    <name evidence="2" type="ORF">KFE25_013970</name>
</gene>
<comment type="caution">
    <text evidence="2">The sequence shown here is derived from an EMBL/GenBank/DDBJ whole genome shotgun (WGS) entry which is preliminary data.</text>
</comment>
<protein>
    <recommendedName>
        <fullName evidence="4">Hexosyltransferase</fullName>
    </recommendedName>
</protein>
<sequence length="377" mass="41472">MVLNMAAVGGVGASGTVHHPAGPLVALAIMSRWRDTELRETVRDTWLADLDPATAQYRFFVERARLLRGNVTLGADGSDGEFVALSATRGGRWFNNTEQVLEMFEWLLIFLKPAYIARLDMDGFLCARELVAELQQNALLRASETSHFLFFWGGYWCPQRRSASAFAWKWLRRADENFMVFSADLARLTVDGFRSGRFQAFFGAPSASHTFATRFGPVTTEVGGVVGLRVLDDPFRIAHAFNAARAHRGMPWPPWSEQPTQRDELRLPFDALARAHPLRGWDACSAGFVWLHPIKSTAMLRELDAARRRAGVRADGGAQHGAMGAKIRAAPCGYDFDSGEGPADGGPDATARGGHGARARGQTRRLRAAQAGSRDNQ</sequence>
<reference evidence="2" key="1">
    <citation type="submission" date="2021-05" db="EMBL/GenBank/DDBJ databases">
        <title>The genome of the haptophyte Pavlova lutheri (Diacronema luteri, Pavlovales) - a model for lipid biosynthesis in eukaryotic algae.</title>
        <authorList>
            <person name="Hulatt C.J."/>
            <person name="Posewitz M.C."/>
        </authorList>
    </citation>
    <scope>NUCLEOTIDE SEQUENCE</scope>
    <source>
        <strain evidence="2">NIVA-4/92</strain>
    </source>
</reference>
<dbReference type="OrthoDB" id="1158011at2759"/>
<dbReference type="AlphaFoldDB" id="A0A8J5X677"/>
<feature type="compositionally biased region" description="Basic residues" evidence="1">
    <location>
        <begin position="355"/>
        <end position="367"/>
    </location>
</feature>
<keyword evidence="3" id="KW-1185">Reference proteome</keyword>
<dbReference type="EMBL" id="JAGTXO010000023">
    <property type="protein sequence ID" value="KAG8461951.1"/>
    <property type="molecule type" value="Genomic_DNA"/>
</dbReference>
<evidence type="ECO:0000313" key="2">
    <source>
        <dbReference type="EMBL" id="KAG8461951.1"/>
    </source>
</evidence>
<evidence type="ECO:0008006" key="4">
    <source>
        <dbReference type="Google" id="ProtNLM"/>
    </source>
</evidence>